<proteinExistence type="predicted"/>
<protein>
    <submittedName>
        <fullName evidence="2">Uncharacterized protein</fullName>
    </submittedName>
</protein>
<dbReference type="AlphaFoldDB" id="C0NY14"/>
<dbReference type="InParanoid" id="C0NY14"/>
<dbReference type="Proteomes" id="UP000001631">
    <property type="component" value="Unassembled WGS sequence"/>
</dbReference>
<dbReference type="RefSeq" id="XP_045284163.1">
    <property type="nucleotide sequence ID" value="XM_045434857.1"/>
</dbReference>
<dbReference type="HOGENOM" id="CLU_1447269_0_0_1"/>
<sequence length="187" mass="20779">MFAPWPTADHSPTRSMAGTQSRVQTASGDTQNAVHRSSLGQSIRIPGLTTEYKRKCLGNHHLCLRMLLSLSLERGTSGDCSFLVLLWPRCCWHVRVLGSWVAIIDIVELTRQPGDKAPRDRVLVRSPSIFTWTLWLESNAIAGAVRWGRNRPSRLGFTSPDPSEAVPKKFPGAFSATPVEGPLFWKT</sequence>
<organism evidence="2 3">
    <name type="scientific">Ajellomyces capsulatus (strain G186AR / H82 / ATCC MYA-2454 / RMSCC 2432)</name>
    <name type="common">Darling's disease fungus</name>
    <name type="synonym">Histoplasma capsulatum</name>
    <dbReference type="NCBI Taxonomy" id="447093"/>
    <lineage>
        <taxon>Eukaryota</taxon>
        <taxon>Fungi</taxon>
        <taxon>Dikarya</taxon>
        <taxon>Ascomycota</taxon>
        <taxon>Pezizomycotina</taxon>
        <taxon>Eurotiomycetes</taxon>
        <taxon>Eurotiomycetidae</taxon>
        <taxon>Onygenales</taxon>
        <taxon>Ajellomycetaceae</taxon>
        <taxon>Histoplasma</taxon>
    </lineage>
</organism>
<dbReference type="GeneID" id="69040824"/>
<dbReference type="EMBL" id="GG663376">
    <property type="protein sequence ID" value="EEH03682.1"/>
    <property type="molecule type" value="Genomic_DNA"/>
</dbReference>
<accession>C0NY14</accession>
<keyword evidence="3" id="KW-1185">Reference proteome</keyword>
<name>C0NY14_AJECG</name>
<evidence type="ECO:0000313" key="3">
    <source>
        <dbReference type="Proteomes" id="UP000001631"/>
    </source>
</evidence>
<evidence type="ECO:0000313" key="2">
    <source>
        <dbReference type="EMBL" id="EEH03682.1"/>
    </source>
</evidence>
<feature type="compositionally biased region" description="Polar residues" evidence="1">
    <location>
        <begin position="13"/>
        <end position="36"/>
    </location>
</feature>
<reference evidence="2" key="1">
    <citation type="submission" date="2009-02" db="EMBL/GenBank/DDBJ databases">
        <title>The Genome Sequence of Ajellomyces capsulatus strain G186AR.</title>
        <authorList>
            <consortium name="The Broad Institute Genome Sequencing Platform"/>
            <person name="Champion M."/>
            <person name="Cuomo C."/>
            <person name="Ma L.-J."/>
            <person name="Henn M.R."/>
            <person name="Sil A."/>
            <person name="Goldman B."/>
            <person name="Young S.K."/>
            <person name="Kodira C.D."/>
            <person name="Zeng Q."/>
            <person name="Koehrsen M."/>
            <person name="Alvarado L."/>
            <person name="Berlin A."/>
            <person name="Borenstein D."/>
            <person name="Chen Z."/>
            <person name="Engels R."/>
            <person name="Freedman E."/>
            <person name="Gellesch M."/>
            <person name="Goldberg J."/>
            <person name="Griggs A."/>
            <person name="Gujja S."/>
            <person name="Heiman D."/>
            <person name="Hepburn T."/>
            <person name="Howarth C."/>
            <person name="Jen D."/>
            <person name="Larson L."/>
            <person name="Lewis B."/>
            <person name="Mehta T."/>
            <person name="Park D."/>
            <person name="Pearson M."/>
            <person name="Roberts A."/>
            <person name="Saif S."/>
            <person name="Shea T."/>
            <person name="Shenoy N."/>
            <person name="Sisk P."/>
            <person name="Stolte C."/>
            <person name="Sykes S."/>
            <person name="Walk T."/>
            <person name="White J."/>
            <person name="Yandava C."/>
            <person name="Klein B."/>
            <person name="McEwen J.G."/>
            <person name="Puccia R."/>
            <person name="Goldman G.H."/>
            <person name="Felipe M.S."/>
            <person name="Nino-Vega G."/>
            <person name="San-Blas G."/>
            <person name="Taylor J."/>
            <person name="Mendoza L."/>
            <person name="Galagan J."/>
            <person name="Nusbaum C."/>
            <person name="Birren B."/>
        </authorList>
    </citation>
    <scope>NUCLEOTIDE SEQUENCE</scope>
    <source>
        <strain evidence="2">G186AR</strain>
    </source>
</reference>
<gene>
    <name evidence="2" type="ORF">HCBG_07808</name>
</gene>
<evidence type="ECO:0000256" key="1">
    <source>
        <dbReference type="SAM" id="MobiDB-lite"/>
    </source>
</evidence>
<feature type="region of interest" description="Disordered" evidence="1">
    <location>
        <begin position="1"/>
        <end position="36"/>
    </location>
</feature>